<keyword evidence="2" id="KW-0472">Membrane</keyword>
<reference evidence="3 4" key="1">
    <citation type="submission" date="2024-10" db="EMBL/GenBank/DDBJ databases">
        <title>Updated reference genomes for cyclostephanoid diatoms.</title>
        <authorList>
            <person name="Roberts W.R."/>
            <person name="Alverson A.J."/>
        </authorList>
    </citation>
    <scope>NUCLEOTIDE SEQUENCE [LARGE SCALE GENOMIC DNA]</scope>
    <source>
        <strain evidence="3 4">AJA276-08</strain>
    </source>
</reference>
<feature type="compositionally biased region" description="Basic and acidic residues" evidence="1">
    <location>
        <begin position="844"/>
        <end position="854"/>
    </location>
</feature>
<feature type="region of interest" description="Disordered" evidence="1">
    <location>
        <begin position="546"/>
        <end position="567"/>
    </location>
</feature>
<feature type="transmembrane region" description="Helical" evidence="2">
    <location>
        <begin position="723"/>
        <end position="754"/>
    </location>
</feature>
<evidence type="ECO:0000313" key="3">
    <source>
        <dbReference type="EMBL" id="KAL3773386.1"/>
    </source>
</evidence>
<feature type="compositionally biased region" description="Basic residues" evidence="1">
    <location>
        <begin position="855"/>
        <end position="865"/>
    </location>
</feature>
<feature type="transmembrane region" description="Helical" evidence="2">
    <location>
        <begin position="1019"/>
        <end position="1041"/>
    </location>
</feature>
<feature type="transmembrane region" description="Helical" evidence="2">
    <location>
        <begin position="890"/>
        <end position="914"/>
    </location>
</feature>
<feature type="transmembrane region" description="Helical" evidence="2">
    <location>
        <begin position="774"/>
        <end position="792"/>
    </location>
</feature>
<dbReference type="AlphaFoldDB" id="A0ABD3NBJ9"/>
<feature type="transmembrane region" description="Helical" evidence="2">
    <location>
        <begin position="310"/>
        <end position="331"/>
    </location>
</feature>
<evidence type="ECO:0000256" key="2">
    <source>
        <dbReference type="SAM" id="Phobius"/>
    </source>
</evidence>
<accession>A0ABD3NBJ9</accession>
<gene>
    <name evidence="3" type="ORF">ACHAW5_010992</name>
</gene>
<protein>
    <submittedName>
        <fullName evidence="3">Uncharacterized protein</fullName>
    </submittedName>
</protein>
<feature type="compositionally biased region" description="Basic and acidic residues" evidence="1">
    <location>
        <begin position="136"/>
        <end position="154"/>
    </location>
</feature>
<dbReference type="Pfam" id="PF13367">
    <property type="entry name" value="PrsW-protease"/>
    <property type="match status" value="1"/>
</dbReference>
<feature type="region of interest" description="Disordered" evidence="1">
    <location>
        <begin position="1"/>
        <end position="235"/>
    </location>
</feature>
<feature type="transmembrane region" description="Helical" evidence="2">
    <location>
        <begin position="444"/>
        <end position="463"/>
    </location>
</feature>
<keyword evidence="2" id="KW-0812">Transmembrane</keyword>
<sequence>MVRLGGGNGRKPRGSPLPDLSYGGPGAPALSTSSSFSDVIPMITGDPPSGGGRGAGGVVDRTATNSSSSGGGPSGRVASGVSALFRRGPSPIPPDDVGVVAGGGRDPAGVHATREGRIRNASTSSSTTGGGVVVVVDDRRRDRPNNPTIDRIRDGLTASGGGAGGASSSRQQQRRQRPPSAAAAAASGGGGSSYRGAGRASVDGGSSRHRPRQQDDDEANGQGGGMNSHSGIDPSVNLRLPRRYRGFSTSISSLFLDESIVCGAVSCWGLLLSSRTEHLLDERNVKRGLTRRGVGGEAGRGKEGGRRSPSFILSVAWIVTVLGVLATYAIWGFDSSSGYYDDLEDNDQADQNVEDYGADDANRRLMHVREWSILEDASSGPAASPRKHGFDGIMKLRDYKEHIFDPTVDVARRAYLNLMSQFNSDEYHPRYLAENDSAQVLKDYGQQVRAILIVVFLLLLGIIGRRRRMRTRFAIQRARAQDDHLFYASLLTKQGTSGSLATPDNTLMENFHEREDKYDGACSHTLFGCYPVDSTSANYADYDDDQSVSTAGDPNAQEASTKKKRRGGDFMSRTMTTIFNCCCGVLCSCWCQLFSVCALAQEARETRLLLPPSMQRIDLITHQPFSEYAKDVNNVRRRFMERANRTWMQHFAALSHLSRYLILVFVLIVGFVVMTSLLHPMGGFGWGDAIILIATFSQSAIVLFIVFGIFHRSDLSFDAVVKFFAVGFCICVVTGFVIEGFLVLGIQWLLYISYFPPHWIWGESYDAWLLANDRILKTSAELVIAYIVAALVEELCKYYGFRFLEHPDLVFLTGLDRTAKQAMNSGGLDAYKYDSQLVGEFSRSQDTESLDSRSRRMRSSKKRAKMLSSHALEDDDDVEPELRTLQQQGAAITTGMISVAVGLACAENFLYVFFQGGTDDNIEDVSIRLTILLFRSLFPIHALGAAMQSINMIRKFIEDKHGGERNIGVGRIIFPAVLLHGTFDAILMCVNAYIDASYDRYYANGGTDDDATWVPPYNFVVINSIAVLGILGVMAVSFGWYSYQNKLQMLRLAKIDMSRSRYGRGRFNAPNLI</sequence>
<organism evidence="3 4">
    <name type="scientific">Stephanodiscus triporus</name>
    <dbReference type="NCBI Taxonomy" id="2934178"/>
    <lineage>
        <taxon>Eukaryota</taxon>
        <taxon>Sar</taxon>
        <taxon>Stramenopiles</taxon>
        <taxon>Ochrophyta</taxon>
        <taxon>Bacillariophyta</taxon>
        <taxon>Coscinodiscophyceae</taxon>
        <taxon>Thalassiosirophycidae</taxon>
        <taxon>Stephanodiscales</taxon>
        <taxon>Stephanodiscaceae</taxon>
        <taxon>Stephanodiscus</taxon>
    </lineage>
</organism>
<dbReference type="InterPro" id="IPR026898">
    <property type="entry name" value="PrsW"/>
</dbReference>
<proteinExistence type="predicted"/>
<feature type="transmembrane region" description="Helical" evidence="2">
    <location>
        <begin position="926"/>
        <end position="947"/>
    </location>
</feature>
<feature type="region of interest" description="Disordered" evidence="1">
    <location>
        <begin position="844"/>
        <end position="874"/>
    </location>
</feature>
<dbReference type="Proteomes" id="UP001530315">
    <property type="component" value="Unassembled WGS sequence"/>
</dbReference>
<feature type="transmembrane region" description="Helical" evidence="2">
    <location>
        <begin position="690"/>
        <end position="711"/>
    </location>
</feature>
<dbReference type="EMBL" id="JALLAZ020001535">
    <property type="protein sequence ID" value="KAL3773386.1"/>
    <property type="molecule type" value="Genomic_DNA"/>
</dbReference>
<keyword evidence="2" id="KW-1133">Transmembrane helix</keyword>
<feature type="transmembrane region" description="Helical" evidence="2">
    <location>
        <begin position="968"/>
        <end position="994"/>
    </location>
</feature>
<feature type="compositionally biased region" description="Low complexity" evidence="1">
    <location>
        <begin position="58"/>
        <end position="68"/>
    </location>
</feature>
<feature type="transmembrane region" description="Helical" evidence="2">
    <location>
        <begin position="660"/>
        <end position="678"/>
    </location>
</feature>
<name>A0ABD3NBJ9_9STRA</name>
<evidence type="ECO:0000256" key="1">
    <source>
        <dbReference type="SAM" id="MobiDB-lite"/>
    </source>
</evidence>
<comment type="caution">
    <text evidence="3">The sequence shown here is derived from an EMBL/GenBank/DDBJ whole genome shotgun (WGS) entry which is preliminary data.</text>
</comment>
<keyword evidence="4" id="KW-1185">Reference proteome</keyword>
<feature type="compositionally biased region" description="Gly residues" evidence="1">
    <location>
        <begin position="48"/>
        <end position="57"/>
    </location>
</feature>
<evidence type="ECO:0000313" key="4">
    <source>
        <dbReference type="Proteomes" id="UP001530315"/>
    </source>
</evidence>